<dbReference type="GO" id="GO:0016787">
    <property type="term" value="F:hydrolase activity"/>
    <property type="evidence" value="ECO:0007669"/>
    <property type="project" value="UniProtKB-KW"/>
</dbReference>
<protein>
    <recommendedName>
        <fullName evidence="2">AB hydrolase-1 domain-containing protein</fullName>
    </recommendedName>
</protein>
<feature type="non-terminal residue" evidence="3">
    <location>
        <position position="1"/>
    </location>
</feature>
<dbReference type="SUPFAM" id="SSF53474">
    <property type="entry name" value="alpha/beta-Hydrolases"/>
    <property type="match status" value="1"/>
</dbReference>
<name>A0A382L465_9ZZZZ</name>
<dbReference type="InterPro" id="IPR029058">
    <property type="entry name" value="AB_hydrolase_fold"/>
</dbReference>
<dbReference type="PANTHER" id="PTHR43798:SF31">
    <property type="entry name" value="AB HYDROLASE SUPERFAMILY PROTEIN YCLE"/>
    <property type="match status" value="1"/>
</dbReference>
<reference evidence="3" key="1">
    <citation type="submission" date="2018-05" db="EMBL/GenBank/DDBJ databases">
        <authorList>
            <person name="Lanie J.A."/>
            <person name="Ng W.-L."/>
            <person name="Kazmierczak K.M."/>
            <person name="Andrzejewski T.M."/>
            <person name="Davidsen T.M."/>
            <person name="Wayne K.J."/>
            <person name="Tettelin H."/>
            <person name="Glass J.I."/>
            <person name="Rusch D."/>
            <person name="Podicherti R."/>
            <person name="Tsui H.-C.T."/>
            <person name="Winkler M.E."/>
        </authorList>
    </citation>
    <scope>NUCLEOTIDE SEQUENCE</scope>
</reference>
<evidence type="ECO:0000256" key="1">
    <source>
        <dbReference type="ARBA" id="ARBA00022801"/>
    </source>
</evidence>
<dbReference type="EMBL" id="UINC01083757">
    <property type="protein sequence ID" value="SVC29777.1"/>
    <property type="molecule type" value="Genomic_DNA"/>
</dbReference>
<sequence>VYFDVNHKQAFAATGGKTFDNQKPTVMFLHGSGLDHTFWGLHSRFFAFRNYSVLCPDNPGHTHSDGPPLESIEAIADWLNDVVCALDANNISLVAHSQGCLVALEFASRYKERLNSVSFIASGLATPV</sequence>
<dbReference type="InterPro" id="IPR000073">
    <property type="entry name" value="AB_hydrolase_1"/>
</dbReference>
<feature type="non-terminal residue" evidence="3">
    <location>
        <position position="128"/>
    </location>
</feature>
<dbReference type="InterPro" id="IPR050266">
    <property type="entry name" value="AB_hydrolase_sf"/>
</dbReference>
<gene>
    <name evidence="3" type="ORF">METZ01_LOCUS282631</name>
</gene>
<proteinExistence type="predicted"/>
<keyword evidence="1" id="KW-0378">Hydrolase</keyword>
<dbReference type="PANTHER" id="PTHR43798">
    <property type="entry name" value="MONOACYLGLYCEROL LIPASE"/>
    <property type="match status" value="1"/>
</dbReference>
<accession>A0A382L465</accession>
<organism evidence="3">
    <name type="scientific">marine metagenome</name>
    <dbReference type="NCBI Taxonomy" id="408172"/>
    <lineage>
        <taxon>unclassified sequences</taxon>
        <taxon>metagenomes</taxon>
        <taxon>ecological metagenomes</taxon>
    </lineage>
</organism>
<dbReference type="Pfam" id="PF00561">
    <property type="entry name" value="Abhydrolase_1"/>
    <property type="match status" value="1"/>
</dbReference>
<dbReference type="GO" id="GO:0016020">
    <property type="term" value="C:membrane"/>
    <property type="evidence" value="ECO:0007669"/>
    <property type="project" value="TreeGrafter"/>
</dbReference>
<evidence type="ECO:0000313" key="3">
    <source>
        <dbReference type="EMBL" id="SVC29777.1"/>
    </source>
</evidence>
<feature type="domain" description="AB hydrolase-1" evidence="2">
    <location>
        <begin position="24"/>
        <end position="122"/>
    </location>
</feature>
<dbReference type="AlphaFoldDB" id="A0A382L465"/>
<evidence type="ECO:0000259" key="2">
    <source>
        <dbReference type="Pfam" id="PF00561"/>
    </source>
</evidence>
<dbReference type="Gene3D" id="3.40.50.1820">
    <property type="entry name" value="alpha/beta hydrolase"/>
    <property type="match status" value="1"/>
</dbReference>